<reference evidence="2" key="1">
    <citation type="submission" date="2021-01" db="EMBL/GenBank/DDBJ databases">
        <title>Genome public.</title>
        <authorList>
            <person name="Liu C."/>
            <person name="Sun Q."/>
        </authorList>
    </citation>
    <scope>NUCLEOTIDE SEQUENCE [LARGE SCALE GENOMIC DNA]</scope>
    <source>
        <strain evidence="2">YIM B02556</strain>
    </source>
</reference>
<dbReference type="RefSeq" id="WP_200191535.1">
    <property type="nucleotide sequence ID" value="NZ_JAENHM010000025.1"/>
</dbReference>
<comment type="caution">
    <text evidence="1">The sequence shown here is derived from an EMBL/GenBank/DDBJ whole genome shotgun (WGS) entry which is preliminary data.</text>
</comment>
<sequence length="59" mass="6253">MSGGERLPPRPCPATVEAERSLGRLPNNVSGTIAGQLGLDRGMVRGLRLRTGQEAQEPV</sequence>
<organism evidence="1 2">
    <name type="scientific">Azospirillum endophyticum</name>
    <dbReference type="NCBI Taxonomy" id="2800326"/>
    <lineage>
        <taxon>Bacteria</taxon>
        <taxon>Pseudomonadati</taxon>
        <taxon>Pseudomonadota</taxon>
        <taxon>Alphaproteobacteria</taxon>
        <taxon>Rhodospirillales</taxon>
        <taxon>Azospirillaceae</taxon>
        <taxon>Azospirillum</taxon>
    </lineage>
</organism>
<keyword evidence="2" id="KW-1185">Reference proteome</keyword>
<gene>
    <name evidence="1" type="ORF">JHL17_07205</name>
</gene>
<dbReference type="EMBL" id="JAENHM010000025">
    <property type="protein sequence ID" value="MBK1837196.1"/>
    <property type="molecule type" value="Genomic_DNA"/>
</dbReference>
<dbReference type="Proteomes" id="UP000652760">
    <property type="component" value="Unassembled WGS sequence"/>
</dbReference>
<proteinExistence type="predicted"/>
<protein>
    <submittedName>
        <fullName evidence="1">Uncharacterized protein</fullName>
    </submittedName>
</protein>
<evidence type="ECO:0000313" key="1">
    <source>
        <dbReference type="EMBL" id="MBK1837196.1"/>
    </source>
</evidence>
<accession>A0ABS1F1C3</accession>
<name>A0ABS1F1C3_9PROT</name>
<evidence type="ECO:0000313" key="2">
    <source>
        <dbReference type="Proteomes" id="UP000652760"/>
    </source>
</evidence>